<dbReference type="PANTHER" id="PTHR43124">
    <property type="entry name" value="PURINE EFFLUX PUMP PBUE"/>
    <property type="match status" value="1"/>
</dbReference>
<feature type="transmembrane region" description="Helical" evidence="6">
    <location>
        <begin position="64"/>
        <end position="86"/>
    </location>
</feature>
<name>A0A542E052_9MICO</name>
<feature type="transmembrane region" description="Helical" evidence="6">
    <location>
        <begin position="184"/>
        <end position="202"/>
    </location>
</feature>
<keyword evidence="2" id="KW-1003">Cell membrane</keyword>
<feature type="transmembrane region" description="Helical" evidence="6">
    <location>
        <begin position="235"/>
        <end position="256"/>
    </location>
</feature>
<gene>
    <name evidence="8" type="ORF">FB458_1644</name>
</gene>
<feature type="transmembrane region" description="Helical" evidence="6">
    <location>
        <begin position="301"/>
        <end position="320"/>
    </location>
</feature>
<evidence type="ECO:0000256" key="4">
    <source>
        <dbReference type="ARBA" id="ARBA00022989"/>
    </source>
</evidence>
<sequence length="450" mass="47661">MTPATATSSSPAAPVQRHGIGGRRAFAVWGTALGVYVLGIFHRTSLGVAGLVAADRFHISAAQLATFTVVQLLVYAALQVPVGVLLDRFGSKRLLLAGVTLMSLGQLWFAVAGSFEVGLAARVLLGAGDAMVFVSVMRIVALWFRVRQAPLLTQLTGQLGQVGAIAASFPLAAALTHLGWTRSFTIAAGLGVVAGAALLLVVKDSPYEGTPQEPIRLRAVAATLRDAWGTPGTRLGLWSHFTAQFSPTVFTLLWGYPFLVRGEGLDAGTASALLVVITLSAMVTGPLLGQLVARHPYHRSQFVLVIVGAIAAVWTAVLTWPGRAPLPLLVLLVVVSAVGGPGSMVGLDLARSFNPQRRLGSALGIANIGGFVASLAVMALVGLVLDHLEPRGPAYYDLGDFRWAFAVQYLFWAGGGLQVWRHRRRTRRHLRSSDPEAFAALRRGEPVAPR</sequence>
<dbReference type="InterPro" id="IPR011701">
    <property type="entry name" value="MFS"/>
</dbReference>
<dbReference type="Pfam" id="PF07690">
    <property type="entry name" value="MFS_1"/>
    <property type="match status" value="1"/>
</dbReference>
<keyword evidence="3 6" id="KW-0812">Transmembrane</keyword>
<proteinExistence type="predicted"/>
<feature type="transmembrane region" description="Helical" evidence="6">
    <location>
        <begin position="326"/>
        <end position="347"/>
    </location>
</feature>
<dbReference type="PROSITE" id="PS50850">
    <property type="entry name" value="MFS"/>
    <property type="match status" value="1"/>
</dbReference>
<feature type="domain" description="Major facilitator superfamily (MFS) profile" evidence="7">
    <location>
        <begin position="27"/>
        <end position="427"/>
    </location>
</feature>
<feature type="transmembrane region" description="Helical" evidence="6">
    <location>
        <begin position="123"/>
        <end position="146"/>
    </location>
</feature>
<feature type="transmembrane region" description="Helical" evidence="6">
    <location>
        <begin position="268"/>
        <end position="289"/>
    </location>
</feature>
<dbReference type="InterPro" id="IPR036259">
    <property type="entry name" value="MFS_trans_sf"/>
</dbReference>
<feature type="transmembrane region" description="Helical" evidence="6">
    <location>
        <begin position="93"/>
        <end position="111"/>
    </location>
</feature>
<comment type="subcellular location">
    <subcellularLocation>
        <location evidence="1">Cell membrane</location>
        <topology evidence="1">Multi-pass membrane protein</topology>
    </subcellularLocation>
</comment>
<dbReference type="SUPFAM" id="SSF103473">
    <property type="entry name" value="MFS general substrate transporter"/>
    <property type="match status" value="1"/>
</dbReference>
<protein>
    <submittedName>
        <fullName evidence="8">Putative MFS family arabinose efflux permease</fullName>
    </submittedName>
</protein>
<evidence type="ECO:0000256" key="1">
    <source>
        <dbReference type="ARBA" id="ARBA00004651"/>
    </source>
</evidence>
<feature type="transmembrane region" description="Helical" evidence="6">
    <location>
        <begin position="401"/>
        <end position="420"/>
    </location>
</feature>
<dbReference type="OrthoDB" id="4332123at2"/>
<reference evidence="8 9" key="1">
    <citation type="submission" date="2019-06" db="EMBL/GenBank/DDBJ databases">
        <title>Sequencing the genomes of 1000 actinobacteria strains.</title>
        <authorList>
            <person name="Klenk H.-P."/>
        </authorList>
    </citation>
    <scope>NUCLEOTIDE SEQUENCE [LARGE SCALE GENOMIC DNA]</scope>
    <source>
        <strain evidence="8 9">DSM 18607</strain>
    </source>
</reference>
<dbReference type="Proteomes" id="UP000317893">
    <property type="component" value="Unassembled WGS sequence"/>
</dbReference>
<dbReference type="InterPro" id="IPR050189">
    <property type="entry name" value="MFS_Efflux_Transporters"/>
</dbReference>
<dbReference type="EMBL" id="VFMN01000001">
    <property type="protein sequence ID" value="TQJ08554.1"/>
    <property type="molecule type" value="Genomic_DNA"/>
</dbReference>
<dbReference type="RefSeq" id="WP_141848057.1">
    <property type="nucleotide sequence ID" value="NZ_BAAAPR010000004.1"/>
</dbReference>
<evidence type="ECO:0000313" key="8">
    <source>
        <dbReference type="EMBL" id="TQJ08554.1"/>
    </source>
</evidence>
<keyword evidence="4 6" id="KW-1133">Transmembrane helix</keyword>
<evidence type="ECO:0000313" key="9">
    <source>
        <dbReference type="Proteomes" id="UP000317893"/>
    </source>
</evidence>
<evidence type="ECO:0000259" key="7">
    <source>
        <dbReference type="PROSITE" id="PS50850"/>
    </source>
</evidence>
<evidence type="ECO:0000256" key="5">
    <source>
        <dbReference type="ARBA" id="ARBA00023136"/>
    </source>
</evidence>
<comment type="caution">
    <text evidence="8">The sequence shown here is derived from an EMBL/GenBank/DDBJ whole genome shotgun (WGS) entry which is preliminary data.</text>
</comment>
<feature type="transmembrane region" description="Helical" evidence="6">
    <location>
        <begin position="26"/>
        <end position="44"/>
    </location>
</feature>
<dbReference type="CDD" id="cd06174">
    <property type="entry name" value="MFS"/>
    <property type="match status" value="1"/>
</dbReference>
<keyword evidence="5 6" id="KW-0472">Membrane</keyword>
<dbReference type="GO" id="GO:0022857">
    <property type="term" value="F:transmembrane transporter activity"/>
    <property type="evidence" value="ECO:0007669"/>
    <property type="project" value="InterPro"/>
</dbReference>
<evidence type="ECO:0000256" key="6">
    <source>
        <dbReference type="SAM" id="Phobius"/>
    </source>
</evidence>
<evidence type="ECO:0000256" key="3">
    <source>
        <dbReference type="ARBA" id="ARBA00022692"/>
    </source>
</evidence>
<dbReference type="InterPro" id="IPR020846">
    <property type="entry name" value="MFS_dom"/>
</dbReference>
<organism evidence="8 9">
    <name type="scientific">Lapillicoccus jejuensis</name>
    <dbReference type="NCBI Taxonomy" id="402171"/>
    <lineage>
        <taxon>Bacteria</taxon>
        <taxon>Bacillati</taxon>
        <taxon>Actinomycetota</taxon>
        <taxon>Actinomycetes</taxon>
        <taxon>Micrococcales</taxon>
        <taxon>Intrasporangiaceae</taxon>
        <taxon>Lapillicoccus</taxon>
    </lineage>
</organism>
<dbReference type="GO" id="GO:0005886">
    <property type="term" value="C:plasma membrane"/>
    <property type="evidence" value="ECO:0007669"/>
    <property type="project" value="UniProtKB-SubCell"/>
</dbReference>
<accession>A0A542E052</accession>
<feature type="transmembrane region" description="Helical" evidence="6">
    <location>
        <begin position="359"/>
        <end position="381"/>
    </location>
</feature>
<dbReference type="AlphaFoldDB" id="A0A542E052"/>
<keyword evidence="9" id="KW-1185">Reference proteome</keyword>
<feature type="transmembrane region" description="Helical" evidence="6">
    <location>
        <begin position="158"/>
        <end position="178"/>
    </location>
</feature>
<dbReference type="Gene3D" id="1.20.1250.20">
    <property type="entry name" value="MFS general substrate transporter like domains"/>
    <property type="match status" value="2"/>
</dbReference>
<dbReference type="PANTHER" id="PTHR43124:SF3">
    <property type="entry name" value="CHLORAMPHENICOL EFFLUX PUMP RV0191"/>
    <property type="match status" value="1"/>
</dbReference>
<evidence type="ECO:0000256" key="2">
    <source>
        <dbReference type="ARBA" id="ARBA00022475"/>
    </source>
</evidence>